<proteinExistence type="predicted"/>
<protein>
    <recommendedName>
        <fullName evidence="3">DUF2946 domain-containing protein</fullName>
    </recommendedName>
</protein>
<accession>A0ABX7YRB4</accession>
<dbReference type="RefSeq" id="WP_212594113.1">
    <property type="nucleotide sequence ID" value="NZ_CP073587.1"/>
</dbReference>
<name>A0ABX7YRB4_9GAMM</name>
<gene>
    <name evidence="1" type="ORF">KDN34_12680</name>
</gene>
<evidence type="ECO:0000313" key="2">
    <source>
        <dbReference type="Proteomes" id="UP000679575"/>
    </source>
</evidence>
<reference evidence="1 2" key="1">
    <citation type="submission" date="2021-04" db="EMBL/GenBank/DDBJ databases">
        <title>Novel species identification of genus Shewanella.</title>
        <authorList>
            <person name="Liu G."/>
        </authorList>
    </citation>
    <scope>NUCLEOTIDE SEQUENCE [LARGE SCALE GENOMIC DNA]</scope>
    <source>
        <strain evidence="1 2">FJAT-54481</strain>
    </source>
</reference>
<dbReference type="Proteomes" id="UP000679575">
    <property type="component" value="Chromosome"/>
</dbReference>
<organism evidence="1 2">
    <name type="scientific">Shewanella yunxiaonensis</name>
    <dbReference type="NCBI Taxonomy" id="2829809"/>
    <lineage>
        <taxon>Bacteria</taxon>
        <taxon>Pseudomonadati</taxon>
        <taxon>Pseudomonadota</taxon>
        <taxon>Gammaproteobacteria</taxon>
        <taxon>Alteromonadales</taxon>
        <taxon>Shewanellaceae</taxon>
        <taxon>Shewanella</taxon>
    </lineage>
</organism>
<sequence length="99" mass="11026">MLHRLIPHNKKWLWLLLGVWLTVLQSVAVVHSAQHGLVHEHAHCLLCNFGNHPTTGPMAILPIAATQSLVTNVSEQPYTQPALPWLRTLSARAPPALFF</sequence>
<keyword evidence="2" id="KW-1185">Reference proteome</keyword>
<evidence type="ECO:0000313" key="1">
    <source>
        <dbReference type="EMBL" id="QUN05063.1"/>
    </source>
</evidence>
<dbReference type="EMBL" id="CP073587">
    <property type="protein sequence ID" value="QUN05063.1"/>
    <property type="molecule type" value="Genomic_DNA"/>
</dbReference>
<evidence type="ECO:0008006" key="3">
    <source>
        <dbReference type="Google" id="ProtNLM"/>
    </source>
</evidence>